<sequence>MSSYQFLHLSQVNGVWTIHLKRPEVFNALNAGLIHEIRDVAEKAKASESARVLVITGEGKAFCSGADLKSGVSDSDLGAVLRSTYNPMILALRGLDKPVIGAINGPAAGAGCSLALACDYLVAKEGAYFAELFVQIGLTLDAGSTAFLMQSLGYHKAFELASTAKKISAEEAQALGLVAEVISEENWEQRLKALGEEFARRPTLALALIKRELQKAHHQDLATVLEMEAEAQRQAGYSKDFQEGVSSFLEKRAPHFTGK</sequence>
<dbReference type="OrthoDB" id="9775794at2"/>
<dbReference type="EC" id="5.3.3.18" evidence="4"/>
<comment type="similarity">
    <text evidence="1 3">Belongs to the enoyl-CoA hydratase/isomerase family.</text>
</comment>
<gene>
    <name evidence="4" type="primary">paaG</name>
    <name evidence="4" type="ORF">HME7025_01823</name>
</gene>
<evidence type="ECO:0000256" key="3">
    <source>
        <dbReference type="RuleBase" id="RU003707"/>
    </source>
</evidence>
<dbReference type="AlphaFoldDB" id="A0A2S2DW73"/>
<dbReference type="KEGG" id="psez:HME7025_01823"/>
<accession>A0A2S2DW73</accession>
<dbReference type="Gene3D" id="1.10.12.10">
    <property type="entry name" value="Lyase 2-enoyl-coa Hydratase, Chain A, domain 2"/>
    <property type="match status" value="1"/>
</dbReference>
<dbReference type="Gene3D" id="3.90.226.10">
    <property type="entry name" value="2-enoyl-CoA Hydratase, Chain A, domain 1"/>
    <property type="match status" value="1"/>
</dbReference>
<dbReference type="InterPro" id="IPR001753">
    <property type="entry name" value="Enoyl-CoA_hydra/iso"/>
</dbReference>
<dbReference type="CDD" id="cd06558">
    <property type="entry name" value="crotonase-like"/>
    <property type="match status" value="1"/>
</dbReference>
<protein>
    <submittedName>
        <fullName evidence="4">2-(1,2-epoxy-1,2-dihydrophenyl)acetyl-CoA isomerase</fullName>
        <ecNumber evidence="4">5.3.3.18</ecNumber>
    </submittedName>
</protein>
<dbReference type="RefSeq" id="WP_109323343.1">
    <property type="nucleotide sequence ID" value="NZ_CP029346.1"/>
</dbReference>
<evidence type="ECO:0000256" key="2">
    <source>
        <dbReference type="ARBA" id="ARBA00023239"/>
    </source>
</evidence>
<dbReference type="EMBL" id="CP029346">
    <property type="protein sequence ID" value="AWL09674.1"/>
    <property type="molecule type" value="Genomic_DNA"/>
</dbReference>
<evidence type="ECO:0000256" key="1">
    <source>
        <dbReference type="ARBA" id="ARBA00005254"/>
    </source>
</evidence>
<keyword evidence="5" id="KW-1185">Reference proteome</keyword>
<evidence type="ECO:0000313" key="5">
    <source>
        <dbReference type="Proteomes" id="UP000245468"/>
    </source>
</evidence>
<dbReference type="InterPro" id="IPR014748">
    <property type="entry name" value="Enoyl-CoA_hydra_C"/>
</dbReference>
<dbReference type="PROSITE" id="PS00166">
    <property type="entry name" value="ENOYL_COA_HYDRATASE"/>
    <property type="match status" value="1"/>
</dbReference>
<dbReference type="PANTHER" id="PTHR11941">
    <property type="entry name" value="ENOYL-COA HYDRATASE-RELATED"/>
    <property type="match status" value="1"/>
</dbReference>
<dbReference type="Pfam" id="PF00378">
    <property type="entry name" value="ECH_1"/>
    <property type="match status" value="1"/>
</dbReference>
<dbReference type="GO" id="GO:0016829">
    <property type="term" value="F:lyase activity"/>
    <property type="evidence" value="ECO:0007669"/>
    <property type="project" value="UniProtKB-KW"/>
</dbReference>
<dbReference type="GO" id="GO:0016853">
    <property type="term" value="F:isomerase activity"/>
    <property type="evidence" value="ECO:0007669"/>
    <property type="project" value="UniProtKB-KW"/>
</dbReference>
<dbReference type="PANTHER" id="PTHR11941:SF133">
    <property type="entry name" value="1,2-EPOXYPHENYLACETYL-COA ISOMERASE"/>
    <property type="match status" value="1"/>
</dbReference>
<evidence type="ECO:0000313" key="4">
    <source>
        <dbReference type="EMBL" id="AWL09674.1"/>
    </source>
</evidence>
<keyword evidence="2" id="KW-0456">Lyase</keyword>
<dbReference type="InterPro" id="IPR029045">
    <property type="entry name" value="ClpP/crotonase-like_dom_sf"/>
</dbReference>
<dbReference type="SUPFAM" id="SSF52096">
    <property type="entry name" value="ClpP/crotonase"/>
    <property type="match status" value="1"/>
</dbReference>
<proteinExistence type="inferred from homology"/>
<name>A0A2S2DW73_9BACT</name>
<dbReference type="GO" id="GO:0006635">
    <property type="term" value="P:fatty acid beta-oxidation"/>
    <property type="evidence" value="ECO:0007669"/>
    <property type="project" value="TreeGrafter"/>
</dbReference>
<keyword evidence="4" id="KW-0413">Isomerase</keyword>
<dbReference type="Proteomes" id="UP000245468">
    <property type="component" value="Chromosome"/>
</dbReference>
<reference evidence="5" key="1">
    <citation type="submission" date="2018-05" db="EMBL/GenBank/DDBJ databases">
        <title>Pseudarcicella sp. HME7025 Genome sequencing and assembly.</title>
        <authorList>
            <person name="Kim H."/>
            <person name="Kang H."/>
            <person name="Joh K."/>
        </authorList>
    </citation>
    <scope>NUCLEOTIDE SEQUENCE [LARGE SCALE GENOMIC DNA]</scope>
    <source>
        <strain evidence="5">HME7025</strain>
    </source>
</reference>
<organism evidence="4 5">
    <name type="scientific">Aquirufa nivalisilvae</name>
    <dbReference type="NCBI Taxonomy" id="2516557"/>
    <lineage>
        <taxon>Bacteria</taxon>
        <taxon>Pseudomonadati</taxon>
        <taxon>Bacteroidota</taxon>
        <taxon>Cytophagia</taxon>
        <taxon>Cytophagales</taxon>
        <taxon>Flectobacillaceae</taxon>
        <taxon>Aquirufa</taxon>
    </lineage>
</organism>
<dbReference type="InterPro" id="IPR018376">
    <property type="entry name" value="Enoyl-CoA_hyd/isom_CS"/>
</dbReference>